<organism evidence="3">
    <name type="scientific">mine drainage metagenome</name>
    <dbReference type="NCBI Taxonomy" id="410659"/>
    <lineage>
        <taxon>unclassified sequences</taxon>
        <taxon>metagenomes</taxon>
        <taxon>ecological metagenomes</taxon>
    </lineage>
</organism>
<comment type="caution">
    <text evidence="3">The sequence shown here is derived from an EMBL/GenBank/DDBJ whole genome shotgun (WGS) entry which is preliminary data.</text>
</comment>
<feature type="transmembrane region" description="Helical" evidence="1">
    <location>
        <begin position="99"/>
        <end position="118"/>
    </location>
</feature>
<dbReference type="GO" id="GO:0005886">
    <property type="term" value="C:plasma membrane"/>
    <property type="evidence" value="ECO:0007669"/>
    <property type="project" value="InterPro"/>
</dbReference>
<reference evidence="3" key="1">
    <citation type="submission" date="2016-10" db="EMBL/GenBank/DDBJ databases">
        <title>Sequence of Gallionella enrichment culture.</title>
        <authorList>
            <person name="Poehlein A."/>
            <person name="Muehling M."/>
            <person name="Daniel R."/>
        </authorList>
    </citation>
    <scope>NUCLEOTIDE SEQUENCE</scope>
</reference>
<protein>
    <submittedName>
        <fullName evidence="3">Anti-sigma-K factor rskA</fullName>
    </submittedName>
</protein>
<keyword evidence="1" id="KW-0472">Membrane</keyword>
<evidence type="ECO:0000313" key="3">
    <source>
        <dbReference type="EMBL" id="OIQ89178.1"/>
    </source>
</evidence>
<dbReference type="InterPro" id="IPR051474">
    <property type="entry name" value="Anti-sigma-K/W_factor"/>
</dbReference>
<sequence length="258" mass="27320">MMMKRYDHPELIERLTADYLTGGMNPAARRRFETLMQDRPAVLLAMQRWRRKLDDGLLGEDAPAGVWTAVQQRLAGAASTAAVSAPTPRGWAKRTWQGLALGMGVLAASLLMSLVAVLQEPGPPPPATAQMAALLRGPEGHAAVITVHQDRLVLTAVGAVAAPSGKSYELWMLPEHGKPQAVGVVHLRTSETLRLPVPALEALTQAKGFAISVEPAGGSPTGQPTGPITYQGGVVAMSNYQPPQPQILRGQGGGGFYE</sequence>
<dbReference type="PANTHER" id="PTHR37461:SF1">
    <property type="entry name" value="ANTI-SIGMA-K FACTOR RSKA"/>
    <property type="match status" value="1"/>
</dbReference>
<dbReference type="InterPro" id="IPR018764">
    <property type="entry name" value="RskA_C"/>
</dbReference>
<evidence type="ECO:0000256" key="1">
    <source>
        <dbReference type="SAM" id="Phobius"/>
    </source>
</evidence>
<dbReference type="AlphaFoldDB" id="A0A1J5R124"/>
<keyword evidence="1" id="KW-0812">Transmembrane</keyword>
<dbReference type="Pfam" id="PF10099">
    <property type="entry name" value="RskA_C"/>
    <property type="match status" value="1"/>
</dbReference>
<dbReference type="GO" id="GO:0006417">
    <property type="term" value="P:regulation of translation"/>
    <property type="evidence" value="ECO:0007669"/>
    <property type="project" value="TreeGrafter"/>
</dbReference>
<dbReference type="PANTHER" id="PTHR37461">
    <property type="entry name" value="ANTI-SIGMA-K FACTOR RSKA"/>
    <property type="match status" value="1"/>
</dbReference>
<accession>A0A1J5R124</accession>
<evidence type="ECO:0000259" key="2">
    <source>
        <dbReference type="Pfam" id="PF10099"/>
    </source>
</evidence>
<feature type="domain" description="Anti-sigma K factor RskA C-terminal" evidence="2">
    <location>
        <begin position="106"/>
        <end position="228"/>
    </location>
</feature>
<dbReference type="EMBL" id="MLJW01000340">
    <property type="protein sequence ID" value="OIQ89178.1"/>
    <property type="molecule type" value="Genomic_DNA"/>
</dbReference>
<proteinExistence type="predicted"/>
<name>A0A1J5R124_9ZZZZ</name>
<gene>
    <name evidence="3" type="ORF">GALL_289190</name>
</gene>
<dbReference type="GO" id="GO:0016989">
    <property type="term" value="F:sigma factor antagonist activity"/>
    <property type="evidence" value="ECO:0007669"/>
    <property type="project" value="TreeGrafter"/>
</dbReference>
<keyword evidence="1" id="KW-1133">Transmembrane helix</keyword>